<reference evidence="7 8" key="1">
    <citation type="submission" date="2024-05" db="EMBL/GenBank/DDBJ databases">
        <title>Genome sequencing and assembly of Indian major carp, Cirrhinus mrigala (Hamilton, 1822).</title>
        <authorList>
            <person name="Mohindra V."/>
            <person name="Chowdhury L.M."/>
            <person name="Lal K."/>
            <person name="Jena J.K."/>
        </authorList>
    </citation>
    <scope>NUCLEOTIDE SEQUENCE [LARGE SCALE GENOMIC DNA]</scope>
    <source>
        <strain evidence="7">CM1030</strain>
        <tissue evidence="7">Blood</tissue>
    </source>
</reference>
<evidence type="ECO:0000256" key="2">
    <source>
        <dbReference type="ARBA" id="ARBA00022448"/>
    </source>
</evidence>
<evidence type="ECO:0008006" key="9">
    <source>
        <dbReference type="Google" id="ProtNLM"/>
    </source>
</evidence>
<accession>A0ABD0QRR6</accession>
<keyword evidence="3 6" id="KW-0812">Transmembrane</keyword>
<evidence type="ECO:0000256" key="6">
    <source>
        <dbReference type="SAM" id="Phobius"/>
    </source>
</evidence>
<evidence type="ECO:0000256" key="5">
    <source>
        <dbReference type="ARBA" id="ARBA00023136"/>
    </source>
</evidence>
<comment type="caution">
    <text evidence="7">The sequence shown here is derived from an EMBL/GenBank/DDBJ whole genome shotgun (WGS) entry which is preliminary data.</text>
</comment>
<keyword evidence="5 6" id="KW-0472">Membrane</keyword>
<dbReference type="Pfam" id="PF00209">
    <property type="entry name" value="SNF"/>
    <property type="match status" value="1"/>
</dbReference>
<keyword evidence="2" id="KW-0813">Transport</keyword>
<dbReference type="EMBL" id="JAMKFB020000007">
    <property type="protein sequence ID" value="KAL0188918.1"/>
    <property type="molecule type" value="Genomic_DNA"/>
</dbReference>
<protein>
    <recommendedName>
        <fullName evidence="9">Solute carrier family 6 member 4</fullName>
    </recommendedName>
</protein>
<evidence type="ECO:0000313" key="7">
    <source>
        <dbReference type="EMBL" id="KAL0188918.1"/>
    </source>
</evidence>
<evidence type="ECO:0000256" key="4">
    <source>
        <dbReference type="ARBA" id="ARBA00022989"/>
    </source>
</evidence>
<evidence type="ECO:0000313" key="8">
    <source>
        <dbReference type="Proteomes" id="UP001529510"/>
    </source>
</evidence>
<dbReference type="PROSITE" id="PS50267">
    <property type="entry name" value="NA_NEUROTRAN_SYMP_3"/>
    <property type="match status" value="1"/>
</dbReference>
<dbReference type="Proteomes" id="UP001529510">
    <property type="component" value="Unassembled WGS sequence"/>
</dbReference>
<feature type="non-terminal residue" evidence="7">
    <location>
        <position position="56"/>
    </location>
</feature>
<comment type="subcellular location">
    <subcellularLocation>
        <location evidence="1">Membrane</location>
        <topology evidence="1">Multi-pass membrane protein</topology>
    </subcellularLocation>
</comment>
<dbReference type="SUPFAM" id="SSF161070">
    <property type="entry name" value="SNF-like"/>
    <property type="match status" value="1"/>
</dbReference>
<keyword evidence="8" id="KW-1185">Reference proteome</keyword>
<organism evidence="7 8">
    <name type="scientific">Cirrhinus mrigala</name>
    <name type="common">Mrigala</name>
    <dbReference type="NCBI Taxonomy" id="683832"/>
    <lineage>
        <taxon>Eukaryota</taxon>
        <taxon>Metazoa</taxon>
        <taxon>Chordata</taxon>
        <taxon>Craniata</taxon>
        <taxon>Vertebrata</taxon>
        <taxon>Euteleostomi</taxon>
        <taxon>Actinopterygii</taxon>
        <taxon>Neopterygii</taxon>
        <taxon>Teleostei</taxon>
        <taxon>Ostariophysi</taxon>
        <taxon>Cypriniformes</taxon>
        <taxon>Cyprinidae</taxon>
        <taxon>Labeoninae</taxon>
        <taxon>Labeonini</taxon>
        <taxon>Cirrhinus</taxon>
    </lineage>
</organism>
<feature type="non-terminal residue" evidence="7">
    <location>
        <position position="1"/>
    </location>
</feature>
<feature type="transmembrane region" description="Helical" evidence="6">
    <location>
        <begin position="27"/>
        <end position="45"/>
    </location>
</feature>
<proteinExistence type="predicted"/>
<keyword evidence="4 6" id="KW-1133">Transmembrane helix</keyword>
<dbReference type="GO" id="GO:0016020">
    <property type="term" value="C:membrane"/>
    <property type="evidence" value="ECO:0007669"/>
    <property type="project" value="UniProtKB-SubCell"/>
</dbReference>
<gene>
    <name evidence="7" type="ORF">M9458_016017</name>
</gene>
<dbReference type="AlphaFoldDB" id="A0ABD0QRR6"/>
<evidence type="ECO:0000256" key="3">
    <source>
        <dbReference type="ARBA" id="ARBA00022692"/>
    </source>
</evidence>
<evidence type="ECO:0000256" key="1">
    <source>
        <dbReference type="ARBA" id="ARBA00004141"/>
    </source>
</evidence>
<sequence length="56" mass="6279">LVVIASIVTSGDLKYDDYIFPSWSNTVGWFIALSSMLSVPIYAIYKFLTLPGTFKE</sequence>
<dbReference type="InterPro" id="IPR037272">
    <property type="entry name" value="SNS_sf"/>
</dbReference>
<dbReference type="InterPro" id="IPR000175">
    <property type="entry name" value="Na/ntran_symport"/>
</dbReference>
<name>A0ABD0QRR6_CIRMR</name>